<proteinExistence type="predicted"/>
<sequence length="143" mass="16494">MHQYPLNVSPVRWSHLPLDPSCVVMVIHDTWNKLALGQPGDQEWKTLKSGICQYQDIIFYKGNFYAIAKLEGGIVQCNIGPEPKAIPFAPGVRAHPLENKYLVESCGELLQDGRDRAIWDGNIERFVRFFLHFWPTFRGYDFI</sequence>
<dbReference type="AlphaFoldDB" id="A0A438C1D6"/>
<evidence type="ECO:0000259" key="1">
    <source>
        <dbReference type="Pfam" id="PF03478"/>
    </source>
</evidence>
<dbReference type="Pfam" id="PF03478">
    <property type="entry name" value="Beta-prop_KIB1-4"/>
    <property type="match status" value="1"/>
</dbReference>
<evidence type="ECO:0000313" key="3">
    <source>
        <dbReference type="Proteomes" id="UP000288805"/>
    </source>
</evidence>
<feature type="domain" description="KIB1-4 beta-propeller" evidence="1">
    <location>
        <begin position="17"/>
        <end position="111"/>
    </location>
</feature>
<gene>
    <name evidence="2" type="ORF">CK203_070705</name>
</gene>
<comment type="caution">
    <text evidence="2">The sequence shown here is derived from an EMBL/GenBank/DDBJ whole genome shotgun (WGS) entry which is preliminary data.</text>
</comment>
<organism evidence="2 3">
    <name type="scientific">Vitis vinifera</name>
    <name type="common">Grape</name>
    <dbReference type="NCBI Taxonomy" id="29760"/>
    <lineage>
        <taxon>Eukaryota</taxon>
        <taxon>Viridiplantae</taxon>
        <taxon>Streptophyta</taxon>
        <taxon>Embryophyta</taxon>
        <taxon>Tracheophyta</taxon>
        <taxon>Spermatophyta</taxon>
        <taxon>Magnoliopsida</taxon>
        <taxon>eudicotyledons</taxon>
        <taxon>Gunneridae</taxon>
        <taxon>Pentapetalae</taxon>
        <taxon>rosids</taxon>
        <taxon>Vitales</taxon>
        <taxon>Vitaceae</taxon>
        <taxon>Viteae</taxon>
        <taxon>Vitis</taxon>
    </lineage>
</organism>
<dbReference type="EMBL" id="QGNW01002582">
    <property type="protein sequence ID" value="RVW17050.1"/>
    <property type="molecule type" value="Genomic_DNA"/>
</dbReference>
<evidence type="ECO:0000313" key="2">
    <source>
        <dbReference type="EMBL" id="RVW17050.1"/>
    </source>
</evidence>
<accession>A0A438C1D6</accession>
<reference evidence="2 3" key="1">
    <citation type="journal article" date="2018" name="PLoS Genet.">
        <title>Population sequencing reveals clonal diversity and ancestral inbreeding in the grapevine cultivar Chardonnay.</title>
        <authorList>
            <person name="Roach M.J."/>
            <person name="Johnson D.L."/>
            <person name="Bohlmann J."/>
            <person name="van Vuuren H.J."/>
            <person name="Jones S.J."/>
            <person name="Pretorius I.S."/>
            <person name="Schmidt S.A."/>
            <person name="Borneman A.R."/>
        </authorList>
    </citation>
    <scope>NUCLEOTIDE SEQUENCE [LARGE SCALE GENOMIC DNA]</scope>
    <source>
        <strain evidence="3">cv. Chardonnay</strain>
        <tissue evidence="2">Leaf</tissue>
    </source>
</reference>
<dbReference type="InterPro" id="IPR005174">
    <property type="entry name" value="KIB1-4_b-propeller"/>
</dbReference>
<dbReference type="Proteomes" id="UP000288805">
    <property type="component" value="Unassembled WGS sequence"/>
</dbReference>
<name>A0A438C1D6_VITVI</name>
<protein>
    <recommendedName>
        <fullName evidence="1">KIB1-4 beta-propeller domain-containing protein</fullName>
    </recommendedName>
</protein>